<accession>A0A6A3IU53</accession>
<dbReference type="Proteomes" id="UP000429607">
    <property type="component" value="Unassembled WGS sequence"/>
</dbReference>
<evidence type="ECO:0000313" key="4">
    <source>
        <dbReference type="EMBL" id="KAE9292731.1"/>
    </source>
</evidence>
<dbReference type="EMBL" id="QXFV01002822">
    <property type="protein sequence ID" value="KAE8982983.1"/>
    <property type="molecule type" value="Genomic_DNA"/>
</dbReference>
<dbReference type="Pfam" id="PF22936">
    <property type="entry name" value="Pol_BBD"/>
    <property type="match status" value="1"/>
</dbReference>
<feature type="compositionally biased region" description="Acidic residues" evidence="1">
    <location>
        <begin position="48"/>
        <end position="70"/>
    </location>
</feature>
<dbReference type="EMBL" id="QXFT01002819">
    <property type="protein sequence ID" value="KAE9292731.1"/>
    <property type="molecule type" value="Genomic_DNA"/>
</dbReference>
<feature type="compositionally biased region" description="Basic and acidic residues" evidence="1">
    <location>
        <begin position="124"/>
        <end position="133"/>
    </location>
</feature>
<evidence type="ECO:0000313" key="6">
    <source>
        <dbReference type="Proteomes" id="UP000434957"/>
    </source>
</evidence>
<name>A0A6A3IU53_9STRA</name>
<feature type="region of interest" description="Disordered" evidence="1">
    <location>
        <begin position="356"/>
        <end position="420"/>
    </location>
</feature>
<feature type="compositionally biased region" description="Acidic residues" evidence="1">
    <location>
        <begin position="80"/>
        <end position="91"/>
    </location>
</feature>
<proteinExistence type="predicted"/>
<reference evidence="3 5" key="1">
    <citation type="submission" date="2018-09" db="EMBL/GenBank/DDBJ databases">
        <title>Genomic investigation of the strawberry pathogen Phytophthora fragariae indicates pathogenicity is determined by transcriptional variation in three key races.</title>
        <authorList>
            <person name="Adams T.M."/>
            <person name="Armitage A.D."/>
            <person name="Sobczyk M.K."/>
            <person name="Bates H.J."/>
            <person name="Dunwell J.M."/>
            <person name="Nellist C.F."/>
            <person name="Harrison R.J."/>
        </authorList>
    </citation>
    <scope>NUCLEOTIDE SEQUENCE [LARGE SCALE GENOMIC DNA]</scope>
    <source>
        <strain evidence="3 5">SCRP249</strain>
        <strain evidence="4 6">SCRP333</strain>
    </source>
</reference>
<dbReference type="InterPro" id="IPR054722">
    <property type="entry name" value="PolX-like_BBD"/>
</dbReference>
<feature type="compositionally biased region" description="Basic and acidic residues" evidence="1">
    <location>
        <begin position="393"/>
        <end position="420"/>
    </location>
</feature>
<protein>
    <recommendedName>
        <fullName evidence="2">Retrovirus-related Pol polyprotein from transposon TNT 1-94-like beta-barrel domain-containing protein</fullName>
    </recommendedName>
</protein>
<gene>
    <name evidence="3" type="ORF">PR001_g23574</name>
    <name evidence="4" type="ORF">PR003_g24684</name>
</gene>
<dbReference type="Proteomes" id="UP000434957">
    <property type="component" value="Unassembled WGS sequence"/>
</dbReference>
<feature type="domain" description="Retrovirus-related Pol polyprotein from transposon TNT 1-94-like beta-barrel" evidence="2">
    <location>
        <begin position="447"/>
        <end position="529"/>
    </location>
</feature>
<comment type="caution">
    <text evidence="3">The sequence shown here is derived from an EMBL/GenBank/DDBJ whole genome shotgun (WGS) entry which is preliminary data.</text>
</comment>
<keyword evidence="6" id="KW-1185">Reference proteome</keyword>
<dbReference type="AlphaFoldDB" id="A0A6A3IU53"/>
<evidence type="ECO:0000313" key="3">
    <source>
        <dbReference type="EMBL" id="KAE8982983.1"/>
    </source>
</evidence>
<dbReference type="Pfam" id="PF14223">
    <property type="entry name" value="Retrotran_gag_2"/>
    <property type="match status" value="1"/>
</dbReference>
<evidence type="ECO:0000256" key="1">
    <source>
        <dbReference type="SAM" id="MobiDB-lite"/>
    </source>
</evidence>
<evidence type="ECO:0000313" key="5">
    <source>
        <dbReference type="Proteomes" id="UP000429607"/>
    </source>
</evidence>
<feature type="region of interest" description="Disordered" evidence="1">
    <location>
        <begin position="40"/>
        <end position="133"/>
    </location>
</feature>
<organism evidence="3 5">
    <name type="scientific">Phytophthora rubi</name>
    <dbReference type="NCBI Taxonomy" id="129364"/>
    <lineage>
        <taxon>Eukaryota</taxon>
        <taxon>Sar</taxon>
        <taxon>Stramenopiles</taxon>
        <taxon>Oomycota</taxon>
        <taxon>Peronosporomycetes</taxon>
        <taxon>Peronosporales</taxon>
        <taxon>Peronosporaceae</taxon>
        <taxon>Phytophthora</taxon>
    </lineage>
</organism>
<evidence type="ECO:0000259" key="2">
    <source>
        <dbReference type="Pfam" id="PF22936"/>
    </source>
</evidence>
<sequence>MSPSQASSDEFPRLTGADNFDVWKTRVCVALDGKHLLGFVKTKGYDGVSDDEDKEGEESDASYMSDVEEEPTPKPAIEQDSPEVDYDDSDEELKPPSDSGSEDSGGGANSTSRRQDLPQIRPFNQRDTKRDVKALKPKALNARKLRRLEAKTKAFLIKTMDNTHVRLVKDLETSFEIFQAICEKYEGVSSHGDPYFIQGYLMKIKYEEGSDLTDFFIKLEQAMDAASSATESVMTDGQKSLYLFHAMPETWKHDLNVWKGRRKYIPYSELKLSIESKVREIQAQQCYTMTQGTPENNATKAEKALAASAETALSAQADTTCSYCSRPRHTICLCRTLQRDLREGNVKAGTILPANFAFRGGDNKREHPYRNKQGGRGRSHNKGNNGNGNGYRGHQERGNSRKDRPSDDNRKKFTQERRETGMIAVTVNTSMPISLAAQATVSPEPSWTIDSGCTRHVTHEAQWFTTMAATSGSITVGGKNTIPIEGTGQVEMEVTDSKGEKKTLILHDVLFAPQLKFSLFSVPAAVKHDFRFSFDRKKCAVQTDARFKIKAMMASHADLYQFQATPAVKAKVLIAKSGTKP</sequence>